<organism evidence="1 2">
    <name type="scientific">Sphingosinicella xenopeptidilytica</name>
    <dbReference type="NCBI Taxonomy" id="364098"/>
    <lineage>
        <taxon>Bacteria</taxon>
        <taxon>Pseudomonadati</taxon>
        <taxon>Pseudomonadota</taxon>
        <taxon>Alphaproteobacteria</taxon>
        <taxon>Sphingomonadales</taxon>
        <taxon>Sphingosinicellaceae</taxon>
        <taxon>Sphingosinicella</taxon>
    </lineage>
</organism>
<evidence type="ECO:0000313" key="2">
    <source>
        <dbReference type="Proteomes" id="UP001597124"/>
    </source>
</evidence>
<reference evidence="2" key="1">
    <citation type="journal article" date="2019" name="Int. J. Syst. Evol. Microbiol.">
        <title>The Global Catalogue of Microorganisms (GCM) 10K type strain sequencing project: providing services to taxonomists for standard genome sequencing and annotation.</title>
        <authorList>
            <consortium name="The Broad Institute Genomics Platform"/>
            <consortium name="The Broad Institute Genome Sequencing Center for Infectious Disease"/>
            <person name="Wu L."/>
            <person name="Ma J."/>
        </authorList>
    </citation>
    <scope>NUCLEOTIDE SEQUENCE [LARGE SCALE GENOMIC DNA]</scope>
    <source>
        <strain evidence="2">CCUG 52537</strain>
    </source>
</reference>
<dbReference type="Proteomes" id="UP001597124">
    <property type="component" value="Unassembled WGS sequence"/>
</dbReference>
<dbReference type="EMBL" id="JBHTIK010000001">
    <property type="protein sequence ID" value="MFD0846740.1"/>
    <property type="molecule type" value="Genomic_DNA"/>
</dbReference>
<accession>A0ABW3BX69</accession>
<protein>
    <submittedName>
        <fullName evidence="1">Uncharacterized protein</fullName>
    </submittedName>
</protein>
<dbReference type="RefSeq" id="WP_381484518.1">
    <property type="nucleotide sequence ID" value="NZ_JBHTIK010000001.1"/>
</dbReference>
<proteinExistence type="predicted"/>
<gene>
    <name evidence="1" type="ORF">ACFQ00_00235</name>
</gene>
<comment type="caution">
    <text evidence="1">The sequence shown here is derived from an EMBL/GenBank/DDBJ whole genome shotgun (WGS) entry which is preliminary data.</text>
</comment>
<sequence length="117" mass="12697">MRDEPQPGEDKPINRRNLMIVLGGLGVLVLLSNIDGPGFSLIADDDDAAIAIDSKADEIDAKVERIEAAVEKRLEGAAERLEAAESGARIDEDELDAAIDELRDGDPERFLKTIETL</sequence>
<keyword evidence="2" id="KW-1185">Reference proteome</keyword>
<name>A0ABW3BX69_SPHXN</name>
<evidence type="ECO:0000313" key="1">
    <source>
        <dbReference type="EMBL" id="MFD0846740.1"/>
    </source>
</evidence>